<keyword evidence="1" id="KW-0472">Membrane</keyword>
<dbReference type="Proteomes" id="UP000547011">
    <property type="component" value="Unassembled WGS sequence"/>
</dbReference>
<sequence length="93" mass="10682">MPYFQRDLGTRPPSQRKLYALYELTYTLIDVSAALLFLVGSIMFFYDSLEIPAIWCFVIGSALFAFKPILRIIREIHLASRGDFEGLAQRFNG</sequence>
<feature type="transmembrane region" description="Helical" evidence="1">
    <location>
        <begin position="52"/>
        <end position="70"/>
    </location>
</feature>
<comment type="caution">
    <text evidence="3">The sequence shown here is derived from an EMBL/GenBank/DDBJ whole genome shotgun (WGS) entry which is preliminary data.</text>
</comment>
<feature type="transmembrane region" description="Helical" evidence="1">
    <location>
        <begin position="21"/>
        <end position="46"/>
    </location>
</feature>
<dbReference type="InterPro" id="IPR025424">
    <property type="entry name" value="YrhK_domain"/>
</dbReference>
<protein>
    <recommendedName>
        <fullName evidence="2">YrhK domain-containing protein</fullName>
    </recommendedName>
</protein>
<proteinExistence type="predicted"/>
<evidence type="ECO:0000313" key="3">
    <source>
        <dbReference type="EMBL" id="MBB4051674.1"/>
    </source>
</evidence>
<feature type="domain" description="YrhK" evidence="2">
    <location>
        <begin position="21"/>
        <end position="76"/>
    </location>
</feature>
<dbReference type="RefSeq" id="WP_183310406.1">
    <property type="nucleotide sequence ID" value="NZ_JACIEW010000002.1"/>
</dbReference>
<evidence type="ECO:0000313" key="4">
    <source>
        <dbReference type="Proteomes" id="UP000547011"/>
    </source>
</evidence>
<reference evidence="3 4" key="1">
    <citation type="submission" date="2020-08" db="EMBL/GenBank/DDBJ databases">
        <title>Genomic Encyclopedia of Type Strains, Phase IV (KMG-IV): sequencing the most valuable type-strain genomes for metagenomic binning, comparative biology and taxonomic classification.</title>
        <authorList>
            <person name="Goeker M."/>
        </authorList>
    </citation>
    <scope>NUCLEOTIDE SEQUENCE [LARGE SCALE GENOMIC DNA]</scope>
    <source>
        <strain evidence="3 4">DSM 23447</strain>
    </source>
</reference>
<organism evidence="3 4">
    <name type="scientific">Devosia subaequoris</name>
    <dbReference type="NCBI Taxonomy" id="395930"/>
    <lineage>
        <taxon>Bacteria</taxon>
        <taxon>Pseudomonadati</taxon>
        <taxon>Pseudomonadota</taxon>
        <taxon>Alphaproteobacteria</taxon>
        <taxon>Hyphomicrobiales</taxon>
        <taxon>Devosiaceae</taxon>
        <taxon>Devosia</taxon>
    </lineage>
</organism>
<accession>A0A7W6NBG8</accession>
<dbReference type="Pfam" id="PF14145">
    <property type="entry name" value="YrhK"/>
    <property type="match status" value="1"/>
</dbReference>
<dbReference type="EMBL" id="JACIEW010000002">
    <property type="protein sequence ID" value="MBB4051674.1"/>
    <property type="molecule type" value="Genomic_DNA"/>
</dbReference>
<dbReference type="AlphaFoldDB" id="A0A7W6NBG8"/>
<evidence type="ECO:0000259" key="2">
    <source>
        <dbReference type="Pfam" id="PF14145"/>
    </source>
</evidence>
<keyword evidence="4" id="KW-1185">Reference proteome</keyword>
<name>A0A7W6NBG8_9HYPH</name>
<keyword evidence="1" id="KW-1133">Transmembrane helix</keyword>
<keyword evidence="1" id="KW-0812">Transmembrane</keyword>
<gene>
    <name evidence="3" type="ORF">GGR20_001310</name>
</gene>
<evidence type="ECO:0000256" key="1">
    <source>
        <dbReference type="SAM" id="Phobius"/>
    </source>
</evidence>